<reference evidence="2" key="1">
    <citation type="submission" date="2021-01" db="EMBL/GenBank/DDBJ databases">
        <authorList>
            <person name="Corre E."/>
            <person name="Pelletier E."/>
            <person name="Niang G."/>
            <person name="Scheremetjew M."/>
            <person name="Finn R."/>
            <person name="Kale V."/>
            <person name="Holt S."/>
            <person name="Cochrane G."/>
            <person name="Meng A."/>
            <person name="Brown T."/>
            <person name="Cohen L."/>
        </authorList>
    </citation>
    <scope>NUCLEOTIDE SEQUENCE</scope>
    <source>
        <strain evidence="2">GSBS06</strain>
    </source>
</reference>
<sequence length="277" mass="30829">MGNRKQEDVQHVADVSSLRGTYHIGGGIKDRTKFDPIRLTYNDDDDSAKSNSSGSGGVDSYSQVFDDHIAVQTVNWAHDIRHSPLYLLFIILSLVLTTVLLVWAVVLGPNVFNNPGFLALEFLTLFAVAFNTVVEVVYVGGLYGYLCVPKRFTSTNPGYEDQRETDVDYRLKHKTNYVCMLYTKYGVLCMNWFQLLILVLAIASFSVSLTAVGKKQSNAIEEAITLGLLLARYAAYILTLVISQYKAISVQGGIDNVFRKTHASSEDSAVDDWDVKF</sequence>
<proteinExistence type="predicted"/>
<accession>A0A7S3LSL7</accession>
<keyword evidence="1" id="KW-0812">Transmembrane</keyword>
<feature type="transmembrane region" description="Helical" evidence="1">
    <location>
        <begin position="192"/>
        <end position="211"/>
    </location>
</feature>
<feature type="transmembrane region" description="Helical" evidence="1">
    <location>
        <begin position="223"/>
        <end position="242"/>
    </location>
</feature>
<gene>
    <name evidence="2" type="ORF">ASTO00021_LOCUS7174</name>
</gene>
<dbReference type="EMBL" id="HBIN01009628">
    <property type="protein sequence ID" value="CAE0436928.1"/>
    <property type="molecule type" value="Transcribed_RNA"/>
</dbReference>
<keyword evidence="1" id="KW-0472">Membrane</keyword>
<feature type="transmembrane region" description="Helical" evidence="1">
    <location>
        <begin position="85"/>
        <end position="106"/>
    </location>
</feature>
<dbReference type="AlphaFoldDB" id="A0A7S3LSL7"/>
<evidence type="ECO:0000256" key="1">
    <source>
        <dbReference type="SAM" id="Phobius"/>
    </source>
</evidence>
<organism evidence="2">
    <name type="scientific">Aplanochytrium stocchinoi</name>
    <dbReference type="NCBI Taxonomy" id="215587"/>
    <lineage>
        <taxon>Eukaryota</taxon>
        <taxon>Sar</taxon>
        <taxon>Stramenopiles</taxon>
        <taxon>Bigyra</taxon>
        <taxon>Labyrinthulomycetes</taxon>
        <taxon>Thraustochytrida</taxon>
        <taxon>Thraustochytriidae</taxon>
        <taxon>Aplanochytrium</taxon>
    </lineage>
</organism>
<evidence type="ECO:0000313" key="2">
    <source>
        <dbReference type="EMBL" id="CAE0436928.1"/>
    </source>
</evidence>
<keyword evidence="1" id="KW-1133">Transmembrane helix</keyword>
<protein>
    <submittedName>
        <fullName evidence="2">Uncharacterized protein</fullName>
    </submittedName>
</protein>
<name>A0A7S3LSL7_9STRA</name>
<feature type="transmembrane region" description="Helical" evidence="1">
    <location>
        <begin position="118"/>
        <end position="146"/>
    </location>
</feature>